<keyword evidence="4" id="KW-1185">Reference proteome</keyword>
<protein>
    <recommendedName>
        <fullName evidence="5">Phage tail protein</fullName>
    </recommendedName>
</protein>
<feature type="compositionally biased region" description="Low complexity" evidence="1">
    <location>
        <begin position="46"/>
        <end position="56"/>
    </location>
</feature>
<comment type="caution">
    <text evidence="3">The sequence shown here is derived from an EMBL/GenBank/DDBJ whole genome shotgun (WGS) entry which is preliminary data.</text>
</comment>
<dbReference type="EMBL" id="BMGG01000001">
    <property type="protein sequence ID" value="GGC49970.1"/>
    <property type="molecule type" value="Genomic_DNA"/>
</dbReference>
<reference evidence="3" key="1">
    <citation type="journal article" date="2014" name="Int. J. Syst. Evol. Microbiol.">
        <title>Complete genome sequence of Corynebacterium casei LMG S-19264T (=DSM 44701T), isolated from a smear-ripened cheese.</title>
        <authorList>
            <consortium name="US DOE Joint Genome Institute (JGI-PGF)"/>
            <person name="Walter F."/>
            <person name="Albersmeier A."/>
            <person name="Kalinowski J."/>
            <person name="Ruckert C."/>
        </authorList>
    </citation>
    <scope>NUCLEOTIDE SEQUENCE</scope>
    <source>
        <strain evidence="3">CGMCC 1.12919</strain>
    </source>
</reference>
<sequence length="544" mass="54033">MADTTKGGGQPPRPGKPYREPPTIDLTPSEVVEETAPVATHGVPATGGAAQGTSGQVKDQPRGAAGEAKPTDGGKASAPTKPTVTEARPAASGVDPKAATPAGGAKSPQARAEQARAEQAKPEQAKADEGKPVQAKPEPPRTTVPPAGAAGAPPRATDAPPPPARPSHLGVIGLALAAIAGGLAGVAGALAVVFALSPPGDGEARLAALNETVSQRLAGTAAKSDVDQLRQQLGGLGGRMADLDGTVSGLGNDVKTAQERVQALGQVQTPAPAADGAAAAPAGPAAAPVPGVDPQAVEQLRERLDALDRRIATMPELGQQLQQLRSAVSTLDAGAGKTASEALARVDALGRRISSVEGRPNDPRVPALARATVARDLIGAIEQGRPYGAELAALGQAGPADPAVNMAALEASAATGVATTDALRRSFAGLSDKLSAAAVRDNGFMERLAASAARIVRIQPVDSQGHPVDAPAGSVARVETALAQGDLAAALAAWQALPEGARQLSSAFGTRLAARVGAERAARAVLAASIASLGGKPATEGRSQ</sequence>
<proteinExistence type="predicted"/>
<feature type="region of interest" description="Disordered" evidence="1">
    <location>
        <begin position="1"/>
        <end position="165"/>
    </location>
</feature>
<keyword evidence="2" id="KW-0812">Transmembrane</keyword>
<evidence type="ECO:0000313" key="3">
    <source>
        <dbReference type="EMBL" id="GGC49970.1"/>
    </source>
</evidence>
<organism evidence="3 4">
    <name type="scientific">Chelatococcus reniformis</name>
    <dbReference type="NCBI Taxonomy" id="1494448"/>
    <lineage>
        <taxon>Bacteria</taxon>
        <taxon>Pseudomonadati</taxon>
        <taxon>Pseudomonadota</taxon>
        <taxon>Alphaproteobacteria</taxon>
        <taxon>Hyphomicrobiales</taxon>
        <taxon>Chelatococcaceae</taxon>
        <taxon>Chelatococcus</taxon>
    </lineage>
</organism>
<evidence type="ECO:0000256" key="1">
    <source>
        <dbReference type="SAM" id="MobiDB-lite"/>
    </source>
</evidence>
<gene>
    <name evidence="3" type="ORF">GCM10010994_06350</name>
</gene>
<feature type="compositionally biased region" description="Basic and acidic residues" evidence="1">
    <location>
        <begin position="113"/>
        <end position="131"/>
    </location>
</feature>
<reference evidence="3" key="2">
    <citation type="submission" date="2020-09" db="EMBL/GenBank/DDBJ databases">
        <authorList>
            <person name="Sun Q."/>
            <person name="Zhou Y."/>
        </authorList>
    </citation>
    <scope>NUCLEOTIDE SEQUENCE</scope>
    <source>
        <strain evidence="3">CGMCC 1.12919</strain>
    </source>
</reference>
<dbReference type="RefSeq" id="WP_188607641.1">
    <property type="nucleotide sequence ID" value="NZ_BMGG01000001.1"/>
</dbReference>
<accession>A0A916TX65</accession>
<feature type="transmembrane region" description="Helical" evidence="2">
    <location>
        <begin position="169"/>
        <end position="196"/>
    </location>
</feature>
<dbReference type="AlphaFoldDB" id="A0A916TX65"/>
<feature type="compositionally biased region" description="Low complexity" evidence="1">
    <location>
        <begin position="144"/>
        <end position="158"/>
    </location>
</feature>
<evidence type="ECO:0000256" key="2">
    <source>
        <dbReference type="SAM" id="Phobius"/>
    </source>
</evidence>
<dbReference type="Proteomes" id="UP000637002">
    <property type="component" value="Unassembled WGS sequence"/>
</dbReference>
<feature type="compositionally biased region" description="Gly residues" evidence="1">
    <location>
        <begin position="1"/>
        <end position="10"/>
    </location>
</feature>
<keyword evidence="2" id="KW-1133">Transmembrane helix</keyword>
<evidence type="ECO:0000313" key="4">
    <source>
        <dbReference type="Proteomes" id="UP000637002"/>
    </source>
</evidence>
<dbReference type="Gene3D" id="1.20.5.340">
    <property type="match status" value="1"/>
</dbReference>
<name>A0A916TX65_9HYPH</name>
<keyword evidence="2" id="KW-0472">Membrane</keyword>
<evidence type="ECO:0008006" key="5">
    <source>
        <dbReference type="Google" id="ProtNLM"/>
    </source>
</evidence>
<feature type="region of interest" description="Disordered" evidence="1">
    <location>
        <begin position="270"/>
        <end position="291"/>
    </location>
</feature>